<dbReference type="GO" id="GO:0006264">
    <property type="term" value="P:mitochondrial DNA replication"/>
    <property type="evidence" value="ECO:0007669"/>
    <property type="project" value="TreeGrafter"/>
</dbReference>
<keyword evidence="1 2" id="KW-0238">DNA-binding</keyword>
<dbReference type="SUPFAM" id="SSF50249">
    <property type="entry name" value="Nucleic acid-binding proteins"/>
    <property type="match status" value="1"/>
</dbReference>
<name>A0A5N5KDB7_9ROSI</name>
<evidence type="ECO:0000313" key="3">
    <source>
        <dbReference type="EMBL" id="KAB5526747.1"/>
    </source>
</evidence>
<dbReference type="Proteomes" id="UP000326939">
    <property type="component" value="Chromosome 14"/>
</dbReference>
<dbReference type="InterPro" id="IPR012340">
    <property type="entry name" value="NA-bd_OB-fold"/>
</dbReference>
<dbReference type="Gene3D" id="2.40.50.140">
    <property type="entry name" value="Nucleic acid-binding proteins"/>
    <property type="match status" value="1"/>
</dbReference>
<dbReference type="PANTHER" id="PTHR10302:SF18">
    <property type="entry name" value="PROTEIN OSB1, MITOCHONDRIAL"/>
    <property type="match status" value="1"/>
</dbReference>
<reference evidence="4" key="1">
    <citation type="journal article" date="2019" name="Gigascience">
        <title>De novo genome assembly of the endangered Acer yangbiense, a plant species with extremely small populations endemic to Yunnan Province, China.</title>
        <authorList>
            <person name="Yang J."/>
            <person name="Wariss H.M."/>
            <person name="Tao L."/>
            <person name="Zhang R."/>
            <person name="Yun Q."/>
            <person name="Hollingsworth P."/>
            <person name="Dao Z."/>
            <person name="Luo G."/>
            <person name="Guo H."/>
            <person name="Ma Y."/>
            <person name="Sun W."/>
        </authorList>
    </citation>
    <scope>NUCLEOTIDE SEQUENCE [LARGE SCALE GENOMIC DNA]</scope>
    <source>
        <strain evidence="4">cv. br00</strain>
    </source>
</reference>
<evidence type="ECO:0000256" key="1">
    <source>
        <dbReference type="ARBA" id="ARBA00023125"/>
    </source>
</evidence>
<dbReference type="GO" id="GO:0042645">
    <property type="term" value="C:mitochondrial nucleoid"/>
    <property type="evidence" value="ECO:0007669"/>
    <property type="project" value="TreeGrafter"/>
</dbReference>
<dbReference type="PROSITE" id="PS50935">
    <property type="entry name" value="SSB"/>
    <property type="match status" value="1"/>
</dbReference>
<comment type="caution">
    <text evidence="3">The sequence shown here is derived from an EMBL/GenBank/DDBJ whole genome shotgun (WGS) entry which is preliminary data.</text>
</comment>
<accession>A0A5N5KDB7</accession>
<gene>
    <name evidence="3" type="ORF">DKX38_020594</name>
</gene>
<organism evidence="3 4">
    <name type="scientific">Salix brachista</name>
    <dbReference type="NCBI Taxonomy" id="2182728"/>
    <lineage>
        <taxon>Eukaryota</taxon>
        <taxon>Viridiplantae</taxon>
        <taxon>Streptophyta</taxon>
        <taxon>Embryophyta</taxon>
        <taxon>Tracheophyta</taxon>
        <taxon>Spermatophyta</taxon>
        <taxon>Magnoliopsida</taxon>
        <taxon>eudicotyledons</taxon>
        <taxon>Gunneridae</taxon>
        <taxon>Pentapetalae</taxon>
        <taxon>rosids</taxon>
        <taxon>fabids</taxon>
        <taxon>Malpighiales</taxon>
        <taxon>Salicaceae</taxon>
        <taxon>Saliceae</taxon>
        <taxon>Salix</taxon>
    </lineage>
</organism>
<protein>
    <submittedName>
        <fullName evidence="3">Uncharacterized protein</fullName>
    </submittedName>
</protein>
<evidence type="ECO:0000313" key="4">
    <source>
        <dbReference type="Proteomes" id="UP000326939"/>
    </source>
</evidence>
<proteinExistence type="predicted"/>
<dbReference type="InterPro" id="IPR000424">
    <property type="entry name" value="Primosome_PriB/ssb"/>
</dbReference>
<dbReference type="EMBL" id="VDCV01000014">
    <property type="protein sequence ID" value="KAB5526747.1"/>
    <property type="molecule type" value="Genomic_DNA"/>
</dbReference>
<evidence type="ECO:0000256" key="2">
    <source>
        <dbReference type="PROSITE-ProRule" id="PRU00252"/>
    </source>
</evidence>
<dbReference type="InterPro" id="IPR011344">
    <property type="entry name" value="ssDNA-bd"/>
</dbReference>
<sequence length="383" mass="44780">MIKEYCIVFLIRNLSRFSLQRLAPFSSSSAANPRFSNYSTDEDDLDENHGSAVYRHTLSNQRPSTVEWKPSVVNLVRFIGTVDRSPIIYRTKGDGFGCYTLLQARDPHVSNRWFRILVEMWDEMAKMCIQHVKPNDNIYVSGHLESYFRLDRTGNPNPSYKIIASELCFIAQHNQRSDCQSLEEPESGACQKYMEPYSGAETGVEKDRSHLCSWKAFFSNPHEWWDSRKFKKNSKFPDFKHKISGDALWLKSNDAPWIKTKLQLLDWKTGEHFEAERQKNYLYLWQVFFSSPHEWWDNRENKKNSASPDFKHKDTDEALWLSPNDPPWVKRQIQLLDLNMAVQHQERGSRKRNAYGTGDLLQKSCTLAFLILLRSGVYQSGQM</sequence>
<dbReference type="AlphaFoldDB" id="A0A5N5KDB7"/>
<dbReference type="GO" id="GO:0003697">
    <property type="term" value="F:single-stranded DNA binding"/>
    <property type="evidence" value="ECO:0007669"/>
    <property type="project" value="InterPro"/>
</dbReference>
<keyword evidence="4" id="KW-1185">Reference proteome</keyword>
<dbReference type="PANTHER" id="PTHR10302">
    <property type="entry name" value="SINGLE-STRANDED DNA-BINDING PROTEIN"/>
    <property type="match status" value="1"/>
</dbReference>